<dbReference type="PANTHER" id="PTHR43214">
    <property type="entry name" value="TWO-COMPONENT RESPONSE REGULATOR"/>
    <property type="match status" value="1"/>
</dbReference>
<dbReference type="Pfam" id="PF00072">
    <property type="entry name" value="Response_reg"/>
    <property type="match status" value="1"/>
</dbReference>
<comment type="caution">
    <text evidence="6">The sequence shown here is derived from an EMBL/GenBank/DDBJ whole genome shotgun (WGS) entry which is preliminary data.</text>
</comment>
<reference evidence="6 7" key="1">
    <citation type="submission" date="2019-09" db="EMBL/GenBank/DDBJ databases">
        <authorList>
            <person name="Cao W.R."/>
        </authorList>
    </citation>
    <scope>NUCLEOTIDE SEQUENCE [LARGE SCALE GENOMIC DNA]</scope>
    <source>
        <strain evidence="7">a4</strain>
    </source>
</reference>
<dbReference type="AlphaFoldDB" id="A0A7J5AI57"/>
<dbReference type="Pfam" id="PF00196">
    <property type="entry name" value="GerE"/>
    <property type="match status" value="1"/>
</dbReference>
<dbReference type="OrthoDB" id="9797341at2"/>
<dbReference type="InterPro" id="IPR058245">
    <property type="entry name" value="NreC/VraR/RcsB-like_REC"/>
</dbReference>
<dbReference type="EMBL" id="WAAU01000014">
    <property type="protein sequence ID" value="KAB1157205.1"/>
    <property type="molecule type" value="Genomic_DNA"/>
</dbReference>
<dbReference type="GO" id="GO:0006355">
    <property type="term" value="P:regulation of DNA-templated transcription"/>
    <property type="evidence" value="ECO:0007669"/>
    <property type="project" value="InterPro"/>
</dbReference>
<dbReference type="InterPro" id="IPR000792">
    <property type="entry name" value="Tscrpt_reg_LuxR_C"/>
</dbReference>
<sequence>MMKYSVVVVDDHTLLSQAIEGMVNTFDKFKVLYTCKNGKEVSEKFSASPKNIPDIVLVDVNMPVMNGIETTEWIVENHPHVHVMALSVEDADGTILKMLKAGAVGYLLKDTKKEVLERALLEMMDNGFFHTRNVTNLLLDSVSGKNGKNSIRFKENEIIFMKLACSELTYKEIADKMFLSPKTIDGYRDSLFTKLNVRNRVGLVMYAIKNKIYTP</sequence>
<evidence type="ECO:0000256" key="2">
    <source>
        <dbReference type="ARBA" id="ARBA00023125"/>
    </source>
</evidence>
<dbReference type="PROSITE" id="PS50110">
    <property type="entry name" value="RESPONSE_REGULATORY"/>
    <property type="match status" value="1"/>
</dbReference>
<dbReference type="Gene3D" id="3.40.50.2300">
    <property type="match status" value="1"/>
</dbReference>
<dbReference type="SMART" id="SM00421">
    <property type="entry name" value="HTH_LUXR"/>
    <property type="match status" value="1"/>
</dbReference>
<evidence type="ECO:0000256" key="1">
    <source>
        <dbReference type="ARBA" id="ARBA00022553"/>
    </source>
</evidence>
<keyword evidence="2" id="KW-0238">DNA-binding</keyword>
<dbReference type="InterPro" id="IPR011006">
    <property type="entry name" value="CheY-like_superfamily"/>
</dbReference>
<gene>
    <name evidence="6" type="ORF">F7018_09735</name>
</gene>
<dbReference type="PROSITE" id="PS50043">
    <property type="entry name" value="HTH_LUXR_2"/>
    <property type="match status" value="1"/>
</dbReference>
<keyword evidence="1 3" id="KW-0597">Phosphoprotein</keyword>
<feature type="domain" description="Response regulatory" evidence="5">
    <location>
        <begin position="5"/>
        <end position="124"/>
    </location>
</feature>
<dbReference type="InterPro" id="IPR039420">
    <property type="entry name" value="WalR-like"/>
</dbReference>
<dbReference type="GO" id="GO:0003677">
    <property type="term" value="F:DNA binding"/>
    <property type="evidence" value="ECO:0007669"/>
    <property type="project" value="UniProtKB-KW"/>
</dbReference>
<accession>A0A7J5AI57</accession>
<keyword evidence="7" id="KW-1185">Reference proteome</keyword>
<proteinExistence type="predicted"/>
<organism evidence="6 7">
    <name type="scientific">Tenacibaculum aiptasiae</name>
    <dbReference type="NCBI Taxonomy" id="426481"/>
    <lineage>
        <taxon>Bacteria</taxon>
        <taxon>Pseudomonadati</taxon>
        <taxon>Bacteroidota</taxon>
        <taxon>Flavobacteriia</taxon>
        <taxon>Flavobacteriales</taxon>
        <taxon>Flavobacteriaceae</taxon>
        <taxon>Tenacibaculum</taxon>
    </lineage>
</organism>
<dbReference type="CDD" id="cd17535">
    <property type="entry name" value="REC_NarL-like"/>
    <property type="match status" value="1"/>
</dbReference>
<dbReference type="Proteomes" id="UP000467305">
    <property type="component" value="Unassembled WGS sequence"/>
</dbReference>
<dbReference type="SMART" id="SM00448">
    <property type="entry name" value="REC"/>
    <property type="match status" value="1"/>
</dbReference>
<feature type="modified residue" description="4-aspartylphosphate" evidence="3">
    <location>
        <position position="59"/>
    </location>
</feature>
<dbReference type="PANTHER" id="PTHR43214:SF43">
    <property type="entry name" value="TWO-COMPONENT RESPONSE REGULATOR"/>
    <property type="match status" value="1"/>
</dbReference>
<evidence type="ECO:0000256" key="3">
    <source>
        <dbReference type="PROSITE-ProRule" id="PRU00169"/>
    </source>
</evidence>
<dbReference type="Gene3D" id="1.10.10.10">
    <property type="entry name" value="Winged helix-like DNA-binding domain superfamily/Winged helix DNA-binding domain"/>
    <property type="match status" value="1"/>
</dbReference>
<evidence type="ECO:0000259" key="5">
    <source>
        <dbReference type="PROSITE" id="PS50110"/>
    </source>
</evidence>
<protein>
    <submittedName>
        <fullName evidence="6">Response regulator transcription factor</fullName>
    </submittedName>
</protein>
<evidence type="ECO:0000313" key="7">
    <source>
        <dbReference type="Proteomes" id="UP000467305"/>
    </source>
</evidence>
<dbReference type="InterPro" id="IPR001789">
    <property type="entry name" value="Sig_transdc_resp-reg_receiver"/>
</dbReference>
<feature type="domain" description="HTH luxR-type" evidence="4">
    <location>
        <begin position="146"/>
        <end position="211"/>
    </location>
</feature>
<dbReference type="SUPFAM" id="SSF46894">
    <property type="entry name" value="C-terminal effector domain of the bipartite response regulators"/>
    <property type="match status" value="1"/>
</dbReference>
<dbReference type="CDD" id="cd06170">
    <property type="entry name" value="LuxR_C_like"/>
    <property type="match status" value="1"/>
</dbReference>
<evidence type="ECO:0000313" key="6">
    <source>
        <dbReference type="EMBL" id="KAB1157205.1"/>
    </source>
</evidence>
<evidence type="ECO:0000259" key="4">
    <source>
        <dbReference type="PROSITE" id="PS50043"/>
    </source>
</evidence>
<dbReference type="SUPFAM" id="SSF52172">
    <property type="entry name" value="CheY-like"/>
    <property type="match status" value="1"/>
</dbReference>
<dbReference type="InterPro" id="IPR016032">
    <property type="entry name" value="Sig_transdc_resp-reg_C-effctor"/>
</dbReference>
<dbReference type="InterPro" id="IPR036388">
    <property type="entry name" value="WH-like_DNA-bd_sf"/>
</dbReference>
<dbReference type="GO" id="GO:0000160">
    <property type="term" value="P:phosphorelay signal transduction system"/>
    <property type="evidence" value="ECO:0007669"/>
    <property type="project" value="InterPro"/>
</dbReference>
<name>A0A7J5AI57_9FLAO</name>